<evidence type="ECO:0000313" key="15">
    <source>
        <dbReference type="EMBL" id="KAA8523791.1"/>
    </source>
</evidence>
<accession>A0A5J5A2Z6</accession>
<evidence type="ECO:0000256" key="1">
    <source>
        <dbReference type="ARBA" id="ARBA00012513"/>
    </source>
</evidence>
<reference evidence="15 16" key="1">
    <citation type="submission" date="2019-09" db="EMBL/GenBank/DDBJ databases">
        <title>A chromosome-level genome assembly of the Chinese tupelo Nyssa sinensis.</title>
        <authorList>
            <person name="Yang X."/>
            <person name="Kang M."/>
            <person name="Yang Y."/>
            <person name="Xiong H."/>
            <person name="Wang M."/>
            <person name="Zhang Z."/>
            <person name="Wang Z."/>
            <person name="Wu H."/>
            <person name="Ma T."/>
            <person name="Liu J."/>
            <person name="Xi Z."/>
        </authorList>
    </citation>
    <scope>NUCLEOTIDE SEQUENCE [LARGE SCALE GENOMIC DNA]</scope>
    <source>
        <strain evidence="15">J267</strain>
        <tissue evidence="15">Leaf</tissue>
    </source>
</reference>
<evidence type="ECO:0000256" key="10">
    <source>
        <dbReference type="ARBA" id="ARBA00047899"/>
    </source>
</evidence>
<evidence type="ECO:0000256" key="2">
    <source>
        <dbReference type="ARBA" id="ARBA00022527"/>
    </source>
</evidence>
<dbReference type="GO" id="GO:0005886">
    <property type="term" value="C:plasma membrane"/>
    <property type="evidence" value="ECO:0007669"/>
    <property type="project" value="TreeGrafter"/>
</dbReference>
<protein>
    <recommendedName>
        <fullName evidence="1">non-specific serine/threonine protein kinase</fullName>
        <ecNumber evidence="1">2.7.11.1</ecNumber>
    </recommendedName>
</protein>
<evidence type="ECO:0000256" key="9">
    <source>
        <dbReference type="ARBA" id="ARBA00023180"/>
    </source>
</evidence>
<dbReference type="InterPro" id="IPR011009">
    <property type="entry name" value="Kinase-like_dom_sf"/>
</dbReference>
<gene>
    <name evidence="15" type="ORF">F0562_010214</name>
</gene>
<keyword evidence="9" id="KW-0325">Glycoprotein</keyword>
<dbReference type="EMBL" id="CM018047">
    <property type="protein sequence ID" value="KAA8523791.1"/>
    <property type="molecule type" value="Genomic_DNA"/>
</dbReference>
<keyword evidence="13" id="KW-1133">Transmembrane helix</keyword>
<name>A0A5J5A2Z6_9ASTE</name>
<dbReference type="GO" id="GO:0004674">
    <property type="term" value="F:protein serine/threonine kinase activity"/>
    <property type="evidence" value="ECO:0007669"/>
    <property type="project" value="UniProtKB-KW"/>
</dbReference>
<dbReference type="OrthoDB" id="8891264at2759"/>
<evidence type="ECO:0000256" key="6">
    <source>
        <dbReference type="ARBA" id="ARBA00022777"/>
    </source>
</evidence>
<dbReference type="SUPFAM" id="SSF56112">
    <property type="entry name" value="Protein kinase-like (PK-like)"/>
    <property type="match status" value="1"/>
</dbReference>
<evidence type="ECO:0000259" key="14">
    <source>
        <dbReference type="PROSITE" id="PS50011"/>
    </source>
</evidence>
<dbReference type="AlphaFoldDB" id="A0A5J5A2Z6"/>
<comment type="catalytic activity">
    <reaction evidence="11">
        <text>L-seryl-[protein] + ATP = O-phospho-L-seryl-[protein] + ADP + H(+)</text>
        <dbReference type="Rhea" id="RHEA:17989"/>
        <dbReference type="Rhea" id="RHEA-COMP:9863"/>
        <dbReference type="Rhea" id="RHEA-COMP:11604"/>
        <dbReference type="ChEBI" id="CHEBI:15378"/>
        <dbReference type="ChEBI" id="CHEBI:29999"/>
        <dbReference type="ChEBI" id="CHEBI:30616"/>
        <dbReference type="ChEBI" id="CHEBI:83421"/>
        <dbReference type="ChEBI" id="CHEBI:456216"/>
        <dbReference type="EC" id="2.7.11.1"/>
    </reaction>
</comment>
<keyword evidence="4" id="KW-0732">Signal</keyword>
<dbReference type="InterPro" id="IPR001245">
    <property type="entry name" value="Ser-Thr/Tyr_kinase_cat_dom"/>
</dbReference>
<comment type="catalytic activity">
    <reaction evidence="10">
        <text>L-threonyl-[protein] + ATP = O-phospho-L-threonyl-[protein] + ADP + H(+)</text>
        <dbReference type="Rhea" id="RHEA:46608"/>
        <dbReference type="Rhea" id="RHEA-COMP:11060"/>
        <dbReference type="Rhea" id="RHEA-COMP:11605"/>
        <dbReference type="ChEBI" id="CHEBI:15378"/>
        <dbReference type="ChEBI" id="CHEBI:30013"/>
        <dbReference type="ChEBI" id="CHEBI:30616"/>
        <dbReference type="ChEBI" id="CHEBI:61977"/>
        <dbReference type="ChEBI" id="CHEBI:456216"/>
        <dbReference type="EC" id="2.7.11.1"/>
    </reaction>
</comment>
<sequence>MLGLPVTVTQAGSKGKKAEIIILSLAISIGTLLLALGLILYIRKKKKKKNAQMTKREERMGHTTEQGYTNESRKEDMDLPLFNLITIANATNNFSINKKLGEGGFGPVYKGMLEEGQEIAVKRLSKNSSQGVEEFKNEVICIAKLQHRNLVKLLGCCIQGEEKISNTKQITGLA</sequence>
<dbReference type="PROSITE" id="PS50011">
    <property type="entry name" value="PROTEIN_KINASE_DOM"/>
    <property type="match status" value="1"/>
</dbReference>
<keyword evidence="16" id="KW-1185">Reference proteome</keyword>
<feature type="domain" description="Protein kinase" evidence="14">
    <location>
        <begin position="94"/>
        <end position="174"/>
    </location>
</feature>
<dbReference type="PANTHER" id="PTHR27002">
    <property type="entry name" value="RECEPTOR-LIKE SERINE/THREONINE-PROTEIN KINASE SD1-8"/>
    <property type="match status" value="1"/>
</dbReference>
<dbReference type="Gene3D" id="3.30.200.20">
    <property type="entry name" value="Phosphorylase Kinase, domain 1"/>
    <property type="match status" value="1"/>
</dbReference>
<keyword evidence="13" id="KW-0472">Membrane</keyword>
<evidence type="ECO:0000256" key="7">
    <source>
        <dbReference type="ARBA" id="ARBA00022840"/>
    </source>
</evidence>
<keyword evidence="5" id="KW-0547">Nucleotide-binding</keyword>
<dbReference type="InterPro" id="IPR000719">
    <property type="entry name" value="Prot_kinase_dom"/>
</dbReference>
<keyword evidence="7" id="KW-0067">ATP-binding</keyword>
<evidence type="ECO:0000256" key="8">
    <source>
        <dbReference type="ARBA" id="ARBA00023157"/>
    </source>
</evidence>
<evidence type="ECO:0000256" key="12">
    <source>
        <dbReference type="SAM" id="MobiDB-lite"/>
    </source>
</evidence>
<proteinExistence type="predicted"/>
<dbReference type="Pfam" id="PF07714">
    <property type="entry name" value="PK_Tyr_Ser-Thr"/>
    <property type="match status" value="1"/>
</dbReference>
<keyword evidence="13" id="KW-0812">Transmembrane</keyword>
<evidence type="ECO:0000256" key="4">
    <source>
        <dbReference type="ARBA" id="ARBA00022729"/>
    </source>
</evidence>
<evidence type="ECO:0000313" key="16">
    <source>
        <dbReference type="Proteomes" id="UP000325577"/>
    </source>
</evidence>
<keyword evidence="6" id="KW-0418">Kinase</keyword>
<dbReference type="Proteomes" id="UP000325577">
    <property type="component" value="Linkage Group LG4"/>
</dbReference>
<keyword evidence="8" id="KW-1015">Disulfide bond</keyword>
<dbReference type="GO" id="GO:0005524">
    <property type="term" value="F:ATP binding"/>
    <property type="evidence" value="ECO:0007669"/>
    <property type="project" value="UniProtKB-KW"/>
</dbReference>
<dbReference type="PANTHER" id="PTHR27002:SF851">
    <property type="entry name" value="G-TYPE LECTIN S-RECEPTOR-LIKE SERINE_THREONINE-PROTEIN KINASE SD1-1"/>
    <property type="match status" value="1"/>
</dbReference>
<organism evidence="15 16">
    <name type="scientific">Nyssa sinensis</name>
    <dbReference type="NCBI Taxonomy" id="561372"/>
    <lineage>
        <taxon>Eukaryota</taxon>
        <taxon>Viridiplantae</taxon>
        <taxon>Streptophyta</taxon>
        <taxon>Embryophyta</taxon>
        <taxon>Tracheophyta</taxon>
        <taxon>Spermatophyta</taxon>
        <taxon>Magnoliopsida</taxon>
        <taxon>eudicotyledons</taxon>
        <taxon>Gunneridae</taxon>
        <taxon>Pentapetalae</taxon>
        <taxon>asterids</taxon>
        <taxon>Cornales</taxon>
        <taxon>Nyssaceae</taxon>
        <taxon>Nyssa</taxon>
    </lineage>
</organism>
<dbReference type="FunFam" id="3.30.200.20:FF:000195">
    <property type="entry name" value="G-type lectin S-receptor-like serine/threonine-protein kinase"/>
    <property type="match status" value="1"/>
</dbReference>
<evidence type="ECO:0000256" key="13">
    <source>
        <dbReference type="SAM" id="Phobius"/>
    </source>
</evidence>
<keyword evidence="2" id="KW-0723">Serine/threonine-protein kinase</keyword>
<evidence type="ECO:0000256" key="3">
    <source>
        <dbReference type="ARBA" id="ARBA00022679"/>
    </source>
</evidence>
<keyword evidence="3" id="KW-0808">Transferase</keyword>
<dbReference type="EC" id="2.7.11.1" evidence="1"/>
<feature type="transmembrane region" description="Helical" evidence="13">
    <location>
        <begin position="20"/>
        <end position="42"/>
    </location>
</feature>
<feature type="region of interest" description="Disordered" evidence="12">
    <location>
        <begin position="51"/>
        <end position="71"/>
    </location>
</feature>
<evidence type="ECO:0000256" key="11">
    <source>
        <dbReference type="ARBA" id="ARBA00048679"/>
    </source>
</evidence>
<evidence type="ECO:0000256" key="5">
    <source>
        <dbReference type="ARBA" id="ARBA00022741"/>
    </source>
</evidence>